<dbReference type="InterPro" id="IPR030865">
    <property type="entry name" value="LapB"/>
</dbReference>
<keyword evidence="8" id="KW-1185">Reference proteome</keyword>
<evidence type="ECO:0000313" key="7">
    <source>
        <dbReference type="EMBL" id="EHY32215.1"/>
    </source>
</evidence>
<dbReference type="HAMAP" id="MF_00994">
    <property type="entry name" value="LPS_assembly_LapB"/>
    <property type="match status" value="1"/>
</dbReference>
<dbReference type="OrthoDB" id="507476at2"/>
<keyword evidence="1 4" id="KW-0479">Metal-binding</keyword>
<dbReference type="InterPro" id="IPR051012">
    <property type="entry name" value="CellSynth/LPSAsmb/PSIAsmb"/>
</dbReference>
<dbReference type="GO" id="GO:0009898">
    <property type="term" value="C:cytoplasmic side of plasma membrane"/>
    <property type="evidence" value="ECO:0007669"/>
    <property type="project" value="UniProtKB-UniRule"/>
</dbReference>
<dbReference type="RefSeq" id="WP_008540878.1">
    <property type="nucleotide sequence ID" value="NZ_JH604873.1"/>
</dbReference>
<proteinExistence type="inferred from homology"/>
<evidence type="ECO:0000256" key="5">
    <source>
        <dbReference type="PROSITE-ProRule" id="PRU00339"/>
    </source>
</evidence>
<dbReference type="GO" id="GO:0046890">
    <property type="term" value="P:regulation of lipid biosynthetic process"/>
    <property type="evidence" value="ECO:0007669"/>
    <property type="project" value="UniProtKB-UniRule"/>
</dbReference>
<name>H3KCE5_9BURK</name>
<dbReference type="PROSITE" id="PS50005">
    <property type="entry name" value="TPR"/>
    <property type="match status" value="1"/>
</dbReference>
<evidence type="ECO:0000313" key="8">
    <source>
        <dbReference type="Proteomes" id="UP000004956"/>
    </source>
</evidence>
<dbReference type="PANTHER" id="PTHR45586">
    <property type="entry name" value="TPR REPEAT-CONTAINING PROTEIN PA4667"/>
    <property type="match status" value="1"/>
</dbReference>
<feature type="domain" description="LapB rubredoxin metal binding" evidence="6">
    <location>
        <begin position="352"/>
        <end position="378"/>
    </location>
</feature>
<dbReference type="SMART" id="SM00028">
    <property type="entry name" value="TPR"/>
    <property type="match status" value="6"/>
</dbReference>
<dbReference type="InterPro" id="IPR041166">
    <property type="entry name" value="Rubredoxin_2"/>
</dbReference>
<feature type="binding site" evidence="4">
    <location>
        <position position="357"/>
    </location>
    <ligand>
        <name>Fe cation</name>
        <dbReference type="ChEBI" id="CHEBI:24875"/>
    </ligand>
</feature>
<dbReference type="PATRIC" id="fig|762967.3.peg.334"/>
<comment type="subcellular location">
    <subcellularLocation>
        <location evidence="4">Cell inner membrane</location>
        <topology evidence="4">Single-pass membrane protein</topology>
        <orientation evidence="4">Cytoplasmic side</orientation>
    </subcellularLocation>
</comment>
<evidence type="ECO:0000256" key="3">
    <source>
        <dbReference type="ARBA" id="ARBA00022803"/>
    </source>
</evidence>
<protein>
    <recommendedName>
        <fullName evidence="4">Lipopolysaccharide assembly protein B</fullName>
    </recommendedName>
</protein>
<dbReference type="GO" id="GO:0008653">
    <property type="term" value="P:lipopolysaccharide metabolic process"/>
    <property type="evidence" value="ECO:0007669"/>
    <property type="project" value="InterPro"/>
</dbReference>
<dbReference type="AlphaFoldDB" id="H3KCE5"/>
<evidence type="ECO:0000259" key="6">
    <source>
        <dbReference type="Pfam" id="PF18073"/>
    </source>
</evidence>
<dbReference type="EMBL" id="AFBQ01000044">
    <property type="protein sequence ID" value="EHY32215.1"/>
    <property type="molecule type" value="Genomic_DNA"/>
</dbReference>
<feature type="repeat" description="TPR" evidence="5">
    <location>
        <begin position="35"/>
        <end position="68"/>
    </location>
</feature>
<dbReference type="HOGENOM" id="CLU_059365_1_0_4"/>
<dbReference type="InterPro" id="IPR019734">
    <property type="entry name" value="TPR_rpt"/>
</dbReference>
<keyword evidence="4" id="KW-0997">Cell inner membrane</keyword>
<comment type="similarity">
    <text evidence="4">Belongs to the LapB family.</text>
</comment>
<gene>
    <name evidence="4" type="primary">lapB</name>
    <name evidence="7" type="ORF">HMPREF9440_00397</name>
</gene>
<dbReference type="PANTHER" id="PTHR45586:SF1">
    <property type="entry name" value="LIPOPOLYSACCHARIDE ASSEMBLY PROTEIN B"/>
    <property type="match status" value="1"/>
</dbReference>
<keyword evidence="4" id="KW-1133">Transmembrane helix</keyword>
<keyword evidence="4" id="KW-1003">Cell membrane</keyword>
<keyword evidence="2 4" id="KW-0677">Repeat</keyword>
<dbReference type="Gene3D" id="1.25.40.10">
    <property type="entry name" value="Tetratricopeptide repeat domain"/>
    <property type="match status" value="2"/>
</dbReference>
<evidence type="ECO:0000256" key="2">
    <source>
        <dbReference type="ARBA" id="ARBA00022737"/>
    </source>
</evidence>
<keyword evidence="4" id="KW-0812">Transmembrane</keyword>
<reference evidence="7 8" key="1">
    <citation type="submission" date="2011-11" db="EMBL/GenBank/DDBJ databases">
        <authorList>
            <person name="Weinstock G."/>
            <person name="Sodergren E."/>
            <person name="Clifton S."/>
            <person name="Fulton L."/>
            <person name="Fulton B."/>
            <person name="Courtney L."/>
            <person name="Fronick C."/>
            <person name="Harrison M."/>
            <person name="Strong C."/>
            <person name="Farmer C."/>
            <person name="Delahaunty K."/>
            <person name="Markovic C."/>
            <person name="Hall O."/>
            <person name="Minx P."/>
            <person name="Tomlinson C."/>
            <person name="Mitreva M."/>
            <person name="Hou S."/>
            <person name="Chen J."/>
            <person name="Wollam A."/>
            <person name="Pepin K.H."/>
            <person name="Johnson M."/>
            <person name="Bhonagiri V."/>
            <person name="Zhang X."/>
            <person name="Suruliraj S."/>
            <person name="Warren W."/>
            <person name="Chinwalla A."/>
            <person name="Mardis E.R."/>
            <person name="Wilson R.K."/>
        </authorList>
    </citation>
    <scope>NUCLEOTIDE SEQUENCE [LARGE SCALE GENOMIC DNA]</scope>
    <source>
        <strain evidence="7 8">YIT 11816</strain>
    </source>
</reference>
<feature type="binding site" evidence="4">
    <location>
        <position position="354"/>
    </location>
    <ligand>
        <name>Fe cation</name>
        <dbReference type="ChEBI" id="CHEBI:24875"/>
    </ligand>
</feature>
<evidence type="ECO:0000256" key="4">
    <source>
        <dbReference type="HAMAP-Rule" id="MF_00994"/>
    </source>
</evidence>
<keyword evidence="4" id="KW-0472">Membrane</keyword>
<comment type="caution">
    <text evidence="7">The sequence shown here is derived from an EMBL/GenBank/DDBJ whole genome shotgun (WGS) entry which is preliminary data.</text>
</comment>
<feature type="binding site" evidence="4">
    <location>
        <position position="371"/>
    </location>
    <ligand>
        <name>Fe cation</name>
        <dbReference type="ChEBI" id="CHEBI:24875"/>
    </ligand>
</feature>
<dbReference type="Pfam" id="PF13432">
    <property type="entry name" value="TPR_16"/>
    <property type="match status" value="1"/>
</dbReference>
<comment type="function">
    <text evidence="4">Modulates cellular lipopolysaccharide (LPS) levels by regulating LpxC, which is involved in lipid A biosynthesis. May act by modulating the proteolytic activity of FtsH towards LpxC. May also coordinate assembly of proteins involved in LPS synthesis at the plasma membrane.</text>
</comment>
<dbReference type="SUPFAM" id="SSF48452">
    <property type="entry name" value="TPR-like"/>
    <property type="match status" value="1"/>
</dbReference>
<accession>H3KCE5</accession>
<keyword evidence="4" id="KW-0408">Iron</keyword>
<dbReference type="Pfam" id="PF18073">
    <property type="entry name" value="Zn_ribbon_LapB"/>
    <property type="match status" value="1"/>
</dbReference>
<dbReference type="Pfam" id="PF13176">
    <property type="entry name" value="TPR_7"/>
    <property type="match status" value="1"/>
</dbReference>
<sequence length="388" mass="44202">MDFELWYLIAVPVLFAAGWFSRGLESKQQFEHDQPPECYTRGVSLLLGDEPDRAVESFTEAVRLDPDTTELQHVLGKLYRRRGDFERAVRLHQHLFNREDLAMEERVEALRELALDYFTAGLYDRAEAAYRQLSETPSFYLEAMEKLLEIYVIEHEWQLAVDTALSIEQRAGEDRSVEIAHYNCELAEGALQAKNFGLAKEYVERALERDEATPRVDITAGRVATALGERDEALRHWRRVTQRHPEYLPLVLGGIADALDAGGEREEALSLLRRALEENHTVDVLEQALTRLASWENPASAEAAAKAMLSQHPSLSAFNAILQLQAKAEPEDEKIKLLSQLMARHARRFARYRCSHCGFLASSFSWRCLGCGSWDSFPPRRIEDQKGA</sequence>
<dbReference type="STRING" id="762967.HMPREF9440_00397"/>
<evidence type="ECO:0000256" key="1">
    <source>
        <dbReference type="ARBA" id="ARBA00022723"/>
    </source>
</evidence>
<feature type="binding site" evidence="4">
    <location>
        <position position="368"/>
    </location>
    <ligand>
        <name>Fe cation</name>
        <dbReference type="ChEBI" id="CHEBI:24875"/>
    </ligand>
</feature>
<keyword evidence="3 4" id="KW-0802">TPR repeat</keyword>
<feature type="topological domain" description="Cytoplasmic" evidence="4">
    <location>
        <begin position="23"/>
        <end position="388"/>
    </location>
</feature>
<dbReference type="GO" id="GO:0005506">
    <property type="term" value="F:iron ion binding"/>
    <property type="evidence" value="ECO:0007669"/>
    <property type="project" value="UniProtKB-UniRule"/>
</dbReference>
<dbReference type="InterPro" id="IPR011990">
    <property type="entry name" value="TPR-like_helical_dom_sf"/>
</dbReference>
<organism evidence="7 8">
    <name type="scientific">Sutterella parvirubra YIT 11816</name>
    <dbReference type="NCBI Taxonomy" id="762967"/>
    <lineage>
        <taxon>Bacteria</taxon>
        <taxon>Pseudomonadati</taxon>
        <taxon>Pseudomonadota</taxon>
        <taxon>Betaproteobacteria</taxon>
        <taxon>Burkholderiales</taxon>
        <taxon>Sutterellaceae</taxon>
        <taxon>Sutterella</taxon>
    </lineage>
</organism>
<dbReference type="Proteomes" id="UP000004956">
    <property type="component" value="Unassembled WGS sequence"/>
</dbReference>